<dbReference type="Pfam" id="PF05147">
    <property type="entry name" value="LANC_like"/>
    <property type="match status" value="1"/>
</dbReference>
<dbReference type="EMBL" id="JBJXVJ010000005">
    <property type="protein sequence ID" value="MFN1219661.1"/>
    <property type="molecule type" value="Genomic_DNA"/>
</dbReference>
<dbReference type="PRINTS" id="PR01955">
    <property type="entry name" value="LANCFRANKIA"/>
</dbReference>
<sequence length="387" mass="43453">MLSAQLIKDLDQKLHDIYIHLGNHYTQYNRIGALNGLAGIALFQFYYEESLDLSSDNGINTINFCIEKINKGQFSPSYCNGMAGFGWLLNHLEENGFVEKGEFASVLSVIDIHVENHLQQCILHGNYDFFHGALGAVFYFLKRSENNRDYENVMSLLFSKLPDLYTTINDYDLCKFAVSETVEGKSKKMLHLGPAHGIAGLITILSLAYDKGYFRQQSLEWVNTFVRFLLESEMPPDSVSQFPMWTDLETKEKAFSSLSWCSGDTGIGAALLNASKLLVHSTWKDQSVGILKKASGRREIQQSMIKGYGICHGYFGASRIFSRAYAVNPSQEFKEASHYWLKKGINSLSITEESPLSILNGLAGAGLVMLDVQQKKHSSWDECLLIS</sequence>
<dbReference type="Proteomes" id="UP001634154">
    <property type="component" value="Unassembled WGS sequence"/>
</dbReference>
<dbReference type="RefSeq" id="WP_409358269.1">
    <property type="nucleotide sequence ID" value="NZ_JBJXVJ010000005.1"/>
</dbReference>
<dbReference type="InterPro" id="IPR007822">
    <property type="entry name" value="LANC-like"/>
</dbReference>
<dbReference type="PANTHER" id="PTHR12736">
    <property type="entry name" value="LANC-LIKE PROTEIN"/>
    <property type="match status" value="1"/>
</dbReference>
<reference evidence="1 2" key="1">
    <citation type="submission" date="2024-12" db="EMBL/GenBank/DDBJ databases">
        <title>Draft genome sequence of Chryseobacterium kwangjuense AG447.</title>
        <authorList>
            <person name="Cheptsov V.S."/>
            <person name="Belov A."/>
            <person name="Zavarzina A.G."/>
        </authorList>
    </citation>
    <scope>NUCLEOTIDE SEQUENCE [LARGE SCALE GENOMIC DNA]</scope>
    <source>
        <strain evidence="1 2">AG447</strain>
    </source>
</reference>
<dbReference type="PANTHER" id="PTHR12736:SF7">
    <property type="entry name" value="LANC-LIKE PROTEIN 3"/>
    <property type="match status" value="1"/>
</dbReference>
<dbReference type="Gene3D" id="1.50.10.20">
    <property type="match status" value="1"/>
</dbReference>
<dbReference type="PRINTS" id="PR01950">
    <property type="entry name" value="LANCSUPER"/>
</dbReference>
<keyword evidence="2" id="KW-1185">Reference proteome</keyword>
<comment type="caution">
    <text evidence="1">The sequence shown here is derived from an EMBL/GenBank/DDBJ whole genome shotgun (WGS) entry which is preliminary data.</text>
</comment>
<organism evidence="1 2">
    <name type="scientific">Chryseobacterium kwangjuense</name>
    <dbReference type="NCBI Taxonomy" id="267125"/>
    <lineage>
        <taxon>Bacteria</taxon>
        <taxon>Pseudomonadati</taxon>
        <taxon>Bacteroidota</taxon>
        <taxon>Flavobacteriia</taxon>
        <taxon>Flavobacteriales</taxon>
        <taxon>Weeksellaceae</taxon>
        <taxon>Chryseobacterium group</taxon>
        <taxon>Chryseobacterium</taxon>
    </lineage>
</organism>
<accession>A0ABW9K980</accession>
<evidence type="ECO:0000313" key="1">
    <source>
        <dbReference type="EMBL" id="MFN1219661.1"/>
    </source>
</evidence>
<protein>
    <submittedName>
        <fullName evidence="1">Lanthionine synthetase LanC family protein</fullName>
    </submittedName>
</protein>
<dbReference type="SUPFAM" id="SSF158745">
    <property type="entry name" value="LanC-like"/>
    <property type="match status" value="1"/>
</dbReference>
<proteinExistence type="predicted"/>
<gene>
    <name evidence="1" type="ORF">ACKW6Q_22050</name>
</gene>
<evidence type="ECO:0000313" key="2">
    <source>
        <dbReference type="Proteomes" id="UP001634154"/>
    </source>
</evidence>
<dbReference type="SMART" id="SM01260">
    <property type="entry name" value="LANC_like"/>
    <property type="match status" value="1"/>
</dbReference>
<name>A0ABW9K980_9FLAO</name>